<gene>
    <name evidence="2" type="ORF">C492_07040</name>
</gene>
<evidence type="ECO:0000313" key="3">
    <source>
        <dbReference type="Proteomes" id="UP000011531"/>
    </source>
</evidence>
<dbReference type="Pfam" id="PF18545">
    <property type="entry name" value="HalOD1"/>
    <property type="match status" value="1"/>
</dbReference>
<dbReference type="EMBL" id="AOIA01000045">
    <property type="protein sequence ID" value="ELY63376.1"/>
    <property type="molecule type" value="Genomic_DNA"/>
</dbReference>
<dbReference type="RefSeq" id="WP_008421720.1">
    <property type="nucleotide sequence ID" value="NZ_AOIA01000045.1"/>
</dbReference>
<comment type="caution">
    <text evidence="2">The sequence shown here is derived from an EMBL/GenBank/DDBJ whole genome shotgun (WGS) entry which is preliminary data.</text>
</comment>
<dbReference type="Proteomes" id="UP000011531">
    <property type="component" value="Unassembled WGS sequence"/>
</dbReference>
<dbReference type="InterPro" id="IPR040624">
    <property type="entry name" value="HalOD1"/>
</dbReference>
<feature type="domain" description="Halobacterial output" evidence="1">
    <location>
        <begin position="22"/>
        <end position="92"/>
    </location>
</feature>
<protein>
    <recommendedName>
        <fullName evidence="1">Halobacterial output domain-containing protein</fullName>
    </recommendedName>
</protein>
<evidence type="ECO:0000259" key="1">
    <source>
        <dbReference type="Pfam" id="PF18545"/>
    </source>
</evidence>
<dbReference type="OrthoDB" id="327217at2157"/>
<sequence length="93" mass="10171">MTDEHDPLDGDEPVVQTRYSCNENASEAVIRALAVAEGVKPTELDLLYESIDPEALNVLLGDPVISDELPTIIKFSISDYRVIVSSNGRITIL</sequence>
<organism evidence="2 3">
    <name type="scientific">Natronococcus jeotgali DSM 18795</name>
    <dbReference type="NCBI Taxonomy" id="1227498"/>
    <lineage>
        <taxon>Archaea</taxon>
        <taxon>Methanobacteriati</taxon>
        <taxon>Methanobacteriota</taxon>
        <taxon>Stenosarchaea group</taxon>
        <taxon>Halobacteria</taxon>
        <taxon>Halobacteriales</taxon>
        <taxon>Natrialbaceae</taxon>
        <taxon>Natronococcus</taxon>
    </lineage>
</organism>
<proteinExistence type="predicted"/>
<name>L9XPL5_9EURY</name>
<keyword evidence="3" id="KW-1185">Reference proteome</keyword>
<dbReference type="AlphaFoldDB" id="L9XPL5"/>
<evidence type="ECO:0000313" key="2">
    <source>
        <dbReference type="EMBL" id="ELY63376.1"/>
    </source>
</evidence>
<reference evidence="2 3" key="1">
    <citation type="journal article" date="2014" name="PLoS Genet.">
        <title>Phylogenetically driven sequencing of extremely halophilic archaea reveals strategies for static and dynamic osmo-response.</title>
        <authorList>
            <person name="Becker E.A."/>
            <person name="Seitzer P.M."/>
            <person name="Tritt A."/>
            <person name="Larsen D."/>
            <person name="Krusor M."/>
            <person name="Yao A.I."/>
            <person name="Wu D."/>
            <person name="Madern D."/>
            <person name="Eisen J.A."/>
            <person name="Darling A.E."/>
            <person name="Facciotti M.T."/>
        </authorList>
    </citation>
    <scope>NUCLEOTIDE SEQUENCE [LARGE SCALE GENOMIC DNA]</scope>
    <source>
        <strain evidence="2 3">DSM 18795</strain>
    </source>
</reference>
<accession>L9XPL5</accession>